<dbReference type="SMART" id="SM00822">
    <property type="entry name" value="PKS_KR"/>
    <property type="match status" value="1"/>
</dbReference>
<evidence type="ECO:0000259" key="3">
    <source>
        <dbReference type="SMART" id="SM00822"/>
    </source>
</evidence>
<dbReference type="Gene3D" id="3.40.50.720">
    <property type="entry name" value="NAD(P)-binding Rossmann-like Domain"/>
    <property type="match status" value="1"/>
</dbReference>
<dbReference type="NCBIfam" id="NF004847">
    <property type="entry name" value="PRK06198.1"/>
    <property type="match status" value="1"/>
</dbReference>
<dbReference type="GO" id="GO:0016491">
    <property type="term" value="F:oxidoreductase activity"/>
    <property type="evidence" value="ECO:0007669"/>
    <property type="project" value="UniProtKB-KW"/>
</dbReference>
<reference evidence="4 5" key="1">
    <citation type="submission" date="2016-09" db="EMBL/GenBank/DDBJ databases">
        <title>The complete genome sequences of Rhizobium gallicum, symbiovars gallicum and phaseoli, symbionts associated to common bean (Phaseolus vulgaris).</title>
        <authorList>
            <person name="Bustos P."/>
            <person name="Santamaria R.I."/>
            <person name="Perez-Carrascal O.M."/>
            <person name="Juarez S."/>
            <person name="Lozano L."/>
            <person name="Martinez-Flores I."/>
            <person name="Martinez-Romero E."/>
            <person name="Cevallos M."/>
            <person name="Romero D."/>
            <person name="Davila G."/>
            <person name="Gonzalez V."/>
        </authorList>
    </citation>
    <scope>NUCLEOTIDE SEQUENCE [LARGE SCALE GENOMIC DNA]</scope>
    <source>
        <strain evidence="4 5">IE4872</strain>
    </source>
</reference>
<dbReference type="InterPro" id="IPR036291">
    <property type="entry name" value="NAD(P)-bd_dom_sf"/>
</dbReference>
<evidence type="ECO:0000313" key="4">
    <source>
        <dbReference type="EMBL" id="APO69333.1"/>
    </source>
</evidence>
<protein>
    <submittedName>
        <fullName evidence="4">Short-chain dehydrogenase protein</fullName>
    </submittedName>
</protein>
<comment type="similarity">
    <text evidence="1">Belongs to the short-chain dehydrogenases/reductases (SDR) family.</text>
</comment>
<proteinExistence type="inferred from homology"/>
<dbReference type="FunFam" id="3.40.50.720:FF:000084">
    <property type="entry name" value="Short-chain dehydrogenase reductase"/>
    <property type="match status" value="1"/>
</dbReference>
<dbReference type="OrthoDB" id="7157698at2"/>
<dbReference type="RefSeq" id="WP_074069765.1">
    <property type="nucleotide sequence ID" value="NZ_CP017101.1"/>
</dbReference>
<dbReference type="InterPro" id="IPR002347">
    <property type="entry name" value="SDR_fam"/>
</dbReference>
<name>A0A1L5NN53_9HYPH</name>
<dbReference type="STRING" id="56730.IE4872_CH03742"/>
<dbReference type="CDD" id="cd05233">
    <property type="entry name" value="SDR_c"/>
    <property type="match status" value="1"/>
</dbReference>
<dbReference type="Pfam" id="PF13561">
    <property type="entry name" value="adh_short_C2"/>
    <property type="match status" value="1"/>
</dbReference>
<dbReference type="PANTHER" id="PTHR43639">
    <property type="entry name" value="OXIDOREDUCTASE, SHORT-CHAIN DEHYDROGENASE/REDUCTASE FAMILY (AFU_ORTHOLOGUE AFUA_5G02870)"/>
    <property type="match status" value="1"/>
</dbReference>
<dbReference type="InterPro" id="IPR020904">
    <property type="entry name" value="Sc_DH/Rdtase_CS"/>
</dbReference>
<dbReference type="InterPro" id="IPR057326">
    <property type="entry name" value="KR_dom"/>
</dbReference>
<dbReference type="PANTHER" id="PTHR43639:SF1">
    <property type="entry name" value="SHORT-CHAIN DEHYDROGENASE_REDUCTASE FAMILY PROTEIN"/>
    <property type="match status" value="1"/>
</dbReference>
<accession>A0A1L5NN53</accession>
<dbReference type="PROSITE" id="PS00061">
    <property type="entry name" value="ADH_SHORT"/>
    <property type="match status" value="1"/>
</dbReference>
<dbReference type="Proteomes" id="UP000184749">
    <property type="component" value="Chromosome"/>
</dbReference>
<dbReference type="EMBL" id="CP017101">
    <property type="protein sequence ID" value="APO69333.1"/>
    <property type="molecule type" value="Genomic_DNA"/>
</dbReference>
<dbReference type="PRINTS" id="PR00080">
    <property type="entry name" value="SDRFAMILY"/>
</dbReference>
<evidence type="ECO:0000256" key="2">
    <source>
        <dbReference type="ARBA" id="ARBA00023002"/>
    </source>
</evidence>
<sequence length="273" mass="29274">MTTDHGRLDGKIAIVTGGTQGLGATIARLFAERGAKGIVICGRNEQKGKAKAQEISSRTGSKVVYVKANLGKVEDTRNVVHVCDQTFGRVDALVNAAAITDRGTILDTSPELFDAMFAVNVRAPFFLMQETIKVMRREKIEGTIVNIGSMSAKAGQPFIAAYCASKGALETLTKNTAYALLRNRIRVNGLNIGWMASEGEDRIQREYHDASDDWLAKAAASQPFGRLVDPEEVARACGYLSSAESGLMTGSVICFDQSIWGAYDGSPHPAAAL</sequence>
<gene>
    <name evidence="4" type="ORF">IE4872_CH03742</name>
</gene>
<keyword evidence="2" id="KW-0560">Oxidoreductase</keyword>
<dbReference type="eggNOG" id="COG1028">
    <property type="taxonomic scope" value="Bacteria"/>
</dbReference>
<dbReference type="AlphaFoldDB" id="A0A1L5NN53"/>
<dbReference type="SUPFAM" id="SSF51735">
    <property type="entry name" value="NAD(P)-binding Rossmann-fold domains"/>
    <property type="match status" value="1"/>
</dbReference>
<evidence type="ECO:0000256" key="1">
    <source>
        <dbReference type="ARBA" id="ARBA00006484"/>
    </source>
</evidence>
<evidence type="ECO:0000313" key="5">
    <source>
        <dbReference type="Proteomes" id="UP000184749"/>
    </source>
</evidence>
<organism evidence="4 5">
    <name type="scientific">Rhizobium gallicum</name>
    <dbReference type="NCBI Taxonomy" id="56730"/>
    <lineage>
        <taxon>Bacteria</taxon>
        <taxon>Pseudomonadati</taxon>
        <taxon>Pseudomonadota</taxon>
        <taxon>Alphaproteobacteria</taxon>
        <taxon>Hyphomicrobiales</taxon>
        <taxon>Rhizobiaceae</taxon>
        <taxon>Rhizobium/Agrobacterium group</taxon>
        <taxon>Rhizobium</taxon>
    </lineage>
</organism>
<dbReference type="PRINTS" id="PR00081">
    <property type="entry name" value="GDHRDH"/>
</dbReference>
<feature type="domain" description="Ketoreductase" evidence="3">
    <location>
        <begin position="11"/>
        <end position="198"/>
    </location>
</feature>